<organism evidence="2 3">
    <name type="scientific">Lacicoccus qingdaonensis</name>
    <dbReference type="NCBI Taxonomy" id="576118"/>
    <lineage>
        <taxon>Bacteria</taxon>
        <taxon>Bacillati</taxon>
        <taxon>Bacillota</taxon>
        <taxon>Bacilli</taxon>
        <taxon>Bacillales</taxon>
        <taxon>Salinicoccaceae</taxon>
        <taxon>Lacicoccus</taxon>
    </lineage>
</organism>
<evidence type="ECO:0000256" key="1">
    <source>
        <dbReference type="SAM" id="Phobius"/>
    </source>
</evidence>
<keyword evidence="1" id="KW-1133">Transmembrane helix</keyword>
<keyword evidence="1" id="KW-0812">Transmembrane</keyword>
<protein>
    <submittedName>
        <fullName evidence="2">Uncharacterized protein</fullName>
    </submittedName>
</protein>
<keyword evidence="3" id="KW-1185">Reference proteome</keyword>
<feature type="transmembrane region" description="Helical" evidence="1">
    <location>
        <begin position="215"/>
        <end position="240"/>
    </location>
</feature>
<dbReference type="RefSeq" id="WP_092987316.1">
    <property type="nucleotide sequence ID" value="NZ_FNFY01000021.1"/>
</dbReference>
<name>A0A1G9H9W6_9BACL</name>
<proteinExistence type="predicted"/>
<accession>A0A1G9H9W6</accession>
<reference evidence="3" key="1">
    <citation type="submission" date="2016-10" db="EMBL/GenBank/DDBJ databases">
        <authorList>
            <person name="Varghese N."/>
            <person name="Submissions S."/>
        </authorList>
    </citation>
    <scope>NUCLEOTIDE SEQUENCE [LARGE SCALE GENOMIC DNA]</scope>
    <source>
        <strain evidence="3">CGMCC 1.8895</strain>
    </source>
</reference>
<evidence type="ECO:0000313" key="3">
    <source>
        <dbReference type="Proteomes" id="UP000199008"/>
    </source>
</evidence>
<evidence type="ECO:0000313" key="2">
    <source>
        <dbReference type="EMBL" id="SDL09243.1"/>
    </source>
</evidence>
<dbReference type="Proteomes" id="UP000199008">
    <property type="component" value="Unassembled WGS sequence"/>
</dbReference>
<dbReference type="OrthoDB" id="1114958at2"/>
<sequence length="525" mass="60833">MNILVAGGTYMNNMTAQAGKKQFTMVGGITVARLLGRYSKHDIYLHTNMSSEQTKLTKSLQKSLHKDYVNTEYVEKVSAQFGILHDDRIDAFGNTFESARIHKKNDKFFQDFDAFILTTDMNQRDFRYFRAYAHNNGIRVIIITFGEYRIGADPLDDVITLENDADDKLPLYHLELKAIHKALLDIKIKGAPLITMQVLDKAPVKRTTVRRQSKLLGQMVLFAGILALTIFIIMSIFQFFSGDAPSERADIDWNAPVRHAECGTVEECTALGDEYLAELEEHIDISQEPYIFFENRPRRTYQDYDVDDGLTLTEEHRELPDSADPYLSYYNEFDALFPDRYTDTIDTYRLFSDGEGNTLAYVDITDEEIIFAMDFRDSDNKAARYRTLIHEFAHIYSLPPEDFDSDCTPQTSMDCMLDDTLMADYTERFWSRYGDEWVENRYKSQYERDAFFSHNINDFYVPYQAMNPKEDYAVTFTMFVTREIPAEDSTGLNNVKVRSMYETPENVAMRVDILKNLLELERSSS</sequence>
<gene>
    <name evidence="2" type="ORF">SAMN05216216_12119</name>
</gene>
<dbReference type="AlphaFoldDB" id="A0A1G9H9W6"/>
<keyword evidence="1" id="KW-0472">Membrane</keyword>
<dbReference type="EMBL" id="FNFY01000021">
    <property type="protein sequence ID" value="SDL09243.1"/>
    <property type="molecule type" value="Genomic_DNA"/>
</dbReference>
<dbReference type="STRING" id="576118.SAMN05216216_12119"/>